<organism evidence="1 2">
    <name type="scientific">Suillus plorans</name>
    <dbReference type="NCBI Taxonomy" id="116603"/>
    <lineage>
        <taxon>Eukaryota</taxon>
        <taxon>Fungi</taxon>
        <taxon>Dikarya</taxon>
        <taxon>Basidiomycota</taxon>
        <taxon>Agaricomycotina</taxon>
        <taxon>Agaricomycetes</taxon>
        <taxon>Agaricomycetidae</taxon>
        <taxon>Boletales</taxon>
        <taxon>Suillineae</taxon>
        <taxon>Suillaceae</taxon>
        <taxon>Suillus</taxon>
    </lineage>
</organism>
<evidence type="ECO:0000313" key="1">
    <source>
        <dbReference type="EMBL" id="KAG1802826.1"/>
    </source>
</evidence>
<name>A0A9P7DTR7_9AGAM</name>
<dbReference type="InterPro" id="IPR012337">
    <property type="entry name" value="RNaseH-like_sf"/>
</dbReference>
<dbReference type="Proteomes" id="UP000719766">
    <property type="component" value="Unassembled WGS sequence"/>
</dbReference>
<accession>A0A9P7DTR7</accession>
<keyword evidence="2" id="KW-1185">Reference proteome</keyword>
<dbReference type="RefSeq" id="XP_041165723.1">
    <property type="nucleotide sequence ID" value="XM_041297168.1"/>
</dbReference>
<evidence type="ECO:0000313" key="2">
    <source>
        <dbReference type="Proteomes" id="UP000719766"/>
    </source>
</evidence>
<feature type="non-terminal residue" evidence="1">
    <location>
        <position position="1"/>
    </location>
</feature>
<dbReference type="AlphaFoldDB" id="A0A9P7DTR7"/>
<dbReference type="EMBL" id="JABBWE010000005">
    <property type="protein sequence ID" value="KAG1802826.1"/>
    <property type="molecule type" value="Genomic_DNA"/>
</dbReference>
<dbReference type="GeneID" id="64590932"/>
<reference evidence="1" key="1">
    <citation type="journal article" date="2020" name="New Phytol.">
        <title>Comparative genomics reveals dynamic genome evolution in host specialist ectomycorrhizal fungi.</title>
        <authorList>
            <person name="Lofgren L.A."/>
            <person name="Nguyen N.H."/>
            <person name="Vilgalys R."/>
            <person name="Ruytinx J."/>
            <person name="Liao H.L."/>
            <person name="Branco S."/>
            <person name="Kuo A."/>
            <person name="LaButti K."/>
            <person name="Lipzen A."/>
            <person name="Andreopoulos W."/>
            <person name="Pangilinan J."/>
            <person name="Riley R."/>
            <person name="Hundley H."/>
            <person name="Na H."/>
            <person name="Barry K."/>
            <person name="Grigoriev I.V."/>
            <person name="Stajich J.E."/>
            <person name="Kennedy P.G."/>
        </authorList>
    </citation>
    <scope>NUCLEOTIDE SEQUENCE</scope>
    <source>
        <strain evidence="1">S12</strain>
    </source>
</reference>
<protein>
    <recommendedName>
        <fullName evidence="3">HAT C-terminal dimerisation domain-containing protein</fullName>
    </recommendedName>
</protein>
<proteinExistence type="predicted"/>
<dbReference type="SUPFAM" id="SSF53098">
    <property type="entry name" value="Ribonuclease H-like"/>
    <property type="match status" value="1"/>
</dbReference>
<sequence length="80" mass="9170">YRFLTIVIPLDTHSFVPSERIFSSSKETCTLRRSNLSPATLEALQVLKFIYKQDRLNFMEDPVVADERDYTISGPVTQSS</sequence>
<evidence type="ECO:0008006" key="3">
    <source>
        <dbReference type="Google" id="ProtNLM"/>
    </source>
</evidence>
<comment type="caution">
    <text evidence="1">The sequence shown here is derived from an EMBL/GenBank/DDBJ whole genome shotgun (WGS) entry which is preliminary data.</text>
</comment>
<gene>
    <name evidence="1" type="ORF">HD556DRAFT_1227563</name>
</gene>
<dbReference type="OrthoDB" id="3262464at2759"/>